<dbReference type="SMART" id="SM00267">
    <property type="entry name" value="GGDEF"/>
    <property type="match status" value="1"/>
</dbReference>
<dbReference type="SMART" id="SM00086">
    <property type="entry name" value="PAC"/>
    <property type="match status" value="2"/>
</dbReference>
<dbReference type="CDD" id="cd01949">
    <property type="entry name" value="GGDEF"/>
    <property type="match status" value="1"/>
</dbReference>
<dbReference type="CDD" id="cd01948">
    <property type="entry name" value="EAL"/>
    <property type="match status" value="1"/>
</dbReference>
<dbReference type="EMBL" id="JACHNB010000001">
    <property type="protein sequence ID" value="MBB4742095.1"/>
    <property type="molecule type" value="Genomic_DNA"/>
</dbReference>
<evidence type="ECO:0000259" key="2">
    <source>
        <dbReference type="PROSITE" id="PS50113"/>
    </source>
</evidence>
<dbReference type="InterPro" id="IPR000160">
    <property type="entry name" value="GGDEF_dom"/>
</dbReference>
<feature type="domain" description="EAL" evidence="3">
    <location>
        <begin position="597"/>
        <end position="853"/>
    </location>
</feature>
<dbReference type="InterPro" id="IPR013767">
    <property type="entry name" value="PAS_fold"/>
</dbReference>
<evidence type="ECO:0000259" key="1">
    <source>
        <dbReference type="PROSITE" id="PS50112"/>
    </source>
</evidence>
<dbReference type="InterPro" id="IPR029016">
    <property type="entry name" value="GAF-like_dom_sf"/>
</dbReference>
<dbReference type="InterPro" id="IPR035919">
    <property type="entry name" value="EAL_sf"/>
</dbReference>
<name>A0A7W7M9R4_9ACTN</name>
<dbReference type="RefSeq" id="WP_203759098.1">
    <property type="nucleotide sequence ID" value="NZ_BOMR01000095.1"/>
</dbReference>
<dbReference type="CDD" id="cd00130">
    <property type="entry name" value="PAS"/>
    <property type="match status" value="2"/>
</dbReference>
<feature type="domain" description="PAC" evidence="2">
    <location>
        <begin position="90"/>
        <end position="142"/>
    </location>
</feature>
<dbReference type="SUPFAM" id="SSF55781">
    <property type="entry name" value="GAF domain-like"/>
    <property type="match status" value="1"/>
</dbReference>
<feature type="domain" description="PAS" evidence="1">
    <location>
        <begin position="16"/>
        <end position="61"/>
    </location>
</feature>
<dbReference type="AlphaFoldDB" id="A0A7W7M9R4"/>
<keyword evidence="6" id="KW-1185">Reference proteome</keyword>
<gene>
    <name evidence="5" type="ORF">BJY16_005554</name>
</gene>
<organism evidence="5 6">
    <name type="scientific">Actinoplanes octamycinicus</name>
    <dbReference type="NCBI Taxonomy" id="135948"/>
    <lineage>
        <taxon>Bacteria</taxon>
        <taxon>Bacillati</taxon>
        <taxon>Actinomycetota</taxon>
        <taxon>Actinomycetes</taxon>
        <taxon>Micromonosporales</taxon>
        <taxon>Micromonosporaceae</taxon>
        <taxon>Actinoplanes</taxon>
    </lineage>
</organism>
<dbReference type="NCBIfam" id="TIGR00254">
    <property type="entry name" value="GGDEF"/>
    <property type="match status" value="1"/>
</dbReference>
<dbReference type="InterPro" id="IPR035965">
    <property type="entry name" value="PAS-like_dom_sf"/>
</dbReference>
<dbReference type="InterPro" id="IPR043128">
    <property type="entry name" value="Rev_trsase/Diguanyl_cyclase"/>
</dbReference>
<dbReference type="PROSITE" id="PS50113">
    <property type="entry name" value="PAC"/>
    <property type="match status" value="1"/>
</dbReference>
<sequence length="863" mass="92403">MVIEDSSVAHNARAQAGAWLRAAFDHASTGLTIVDDSGQYVEVNRAFADLLGYRVDELLGRHFSEVTLAGEHDSDVAMMGDLISGARRSVVREKQYRHRDGTLLVALVSSYLVRPETGPSWQLLSTIESLSEERAAQQRLLETRTAGDGIITIDDTGIIVAWNRGAERLFGHPATDMLGSPLDGLVPPRVRETYAAHLQDLLAGGGALLGRTVEVAARHADGRELLTELSLSTWQHDGHARFTAIARDVTVERRAEQAAALIRHAAVTANSANSFVEAAAEVVRQVCARLGWRAGQAWTAGGGPVAWHVTDHQHASPESGCALRQLAGEDSAPTPQQLPLDAVARVVSDPAGLGPMGPAVWECGIGSAMAVPVLAGGEVTAMLGFYLPTGSAAPEHDLVQALEQVGLALGRVVERQRTSEALAWQATHDPVTDLANRRLLLDHIRRTRQADGRQAALLLINLDRFRLVNDALGYAIGDQVLRLVGERLRAAVGAEDLVARLSADEFVVVAAISCGPDGAPLLAERLLLDLREPLIIGGHELVLRASVGIRAVTCDDPEHFPAGVLRDADAALRQAKSRGKDQIVVFDAAMAGSAERRMNDEIALARAITENQLMLHYQPIIALDTGRPVGAEALVRWHRPGQGMQPPDRFIPMAEESGLIVDLGRWVLQQACRDAAAWPHEAPIMAEATVSVNVSARQLTHPRFLADLRAALTDSGLPPERLILEITETALISAPEAALETLHAIRSCGVQLALDDFGTGYSSLSYVQKLPATILKIDKSFVDPVSGPGTGTALSEVVIKLAEAIGMRTVAEGVESPEQASALRQLGCHRGQGYTWSRPVPNTDLQAVAMRLCDVGKVPQASS</sequence>
<proteinExistence type="predicted"/>
<dbReference type="Pfam" id="PF00563">
    <property type="entry name" value="EAL"/>
    <property type="match status" value="1"/>
</dbReference>
<dbReference type="PROSITE" id="PS50112">
    <property type="entry name" value="PAS"/>
    <property type="match status" value="2"/>
</dbReference>
<dbReference type="PROSITE" id="PS50883">
    <property type="entry name" value="EAL"/>
    <property type="match status" value="1"/>
</dbReference>
<reference evidence="5 6" key="1">
    <citation type="submission" date="2020-08" db="EMBL/GenBank/DDBJ databases">
        <title>Sequencing the genomes of 1000 actinobacteria strains.</title>
        <authorList>
            <person name="Klenk H.-P."/>
        </authorList>
    </citation>
    <scope>NUCLEOTIDE SEQUENCE [LARGE SCALE GENOMIC DNA]</scope>
    <source>
        <strain evidence="5 6">DSM 45809</strain>
    </source>
</reference>
<dbReference type="SUPFAM" id="SSF55073">
    <property type="entry name" value="Nucleotide cyclase"/>
    <property type="match status" value="1"/>
</dbReference>
<evidence type="ECO:0000313" key="5">
    <source>
        <dbReference type="EMBL" id="MBB4742095.1"/>
    </source>
</evidence>
<dbReference type="SMART" id="SM00052">
    <property type="entry name" value="EAL"/>
    <property type="match status" value="1"/>
</dbReference>
<comment type="caution">
    <text evidence="5">The sequence shown here is derived from an EMBL/GenBank/DDBJ whole genome shotgun (WGS) entry which is preliminary data.</text>
</comment>
<dbReference type="InterPro" id="IPR001633">
    <property type="entry name" value="EAL_dom"/>
</dbReference>
<dbReference type="Gene3D" id="3.20.20.450">
    <property type="entry name" value="EAL domain"/>
    <property type="match status" value="1"/>
</dbReference>
<dbReference type="PROSITE" id="PS50887">
    <property type="entry name" value="GGDEF"/>
    <property type="match status" value="1"/>
</dbReference>
<dbReference type="Gene3D" id="3.30.70.270">
    <property type="match status" value="1"/>
</dbReference>
<dbReference type="InterPro" id="IPR000700">
    <property type="entry name" value="PAS-assoc_C"/>
</dbReference>
<evidence type="ECO:0000259" key="3">
    <source>
        <dbReference type="PROSITE" id="PS50883"/>
    </source>
</evidence>
<dbReference type="InterPro" id="IPR052155">
    <property type="entry name" value="Biofilm_reg_signaling"/>
</dbReference>
<dbReference type="Proteomes" id="UP000546162">
    <property type="component" value="Unassembled WGS sequence"/>
</dbReference>
<dbReference type="PANTHER" id="PTHR44757">
    <property type="entry name" value="DIGUANYLATE CYCLASE DGCP"/>
    <property type="match status" value="1"/>
</dbReference>
<feature type="domain" description="PAS" evidence="1">
    <location>
        <begin position="133"/>
        <end position="205"/>
    </location>
</feature>
<dbReference type="NCBIfam" id="TIGR00229">
    <property type="entry name" value="sensory_box"/>
    <property type="match status" value="2"/>
</dbReference>
<dbReference type="SUPFAM" id="SSF141868">
    <property type="entry name" value="EAL domain-like"/>
    <property type="match status" value="1"/>
</dbReference>
<dbReference type="InterPro" id="IPR000014">
    <property type="entry name" value="PAS"/>
</dbReference>
<dbReference type="SMART" id="SM00091">
    <property type="entry name" value="PAS"/>
    <property type="match status" value="2"/>
</dbReference>
<dbReference type="PANTHER" id="PTHR44757:SF2">
    <property type="entry name" value="BIOFILM ARCHITECTURE MAINTENANCE PROTEIN MBAA"/>
    <property type="match status" value="1"/>
</dbReference>
<dbReference type="InterPro" id="IPR001610">
    <property type="entry name" value="PAC"/>
</dbReference>
<dbReference type="Pfam" id="PF00989">
    <property type="entry name" value="PAS"/>
    <property type="match status" value="1"/>
</dbReference>
<accession>A0A7W7M9R4</accession>
<protein>
    <submittedName>
        <fullName evidence="5">Diguanylate cyclase (GGDEF)-like protein/PAS domain S-box-containing protein</fullName>
    </submittedName>
</protein>
<dbReference type="Gene3D" id="3.30.450.40">
    <property type="match status" value="1"/>
</dbReference>
<feature type="domain" description="GGDEF" evidence="4">
    <location>
        <begin position="453"/>
        <end position="588"/>
    </location>
</feature>
<dbReference type="Gene3D" id="3.30.450.20">
    <property type="entry name" value="PAS domain"/>
    <property type="match status" value="2"/>
</dbReference>
<dbReference type="SUPFAM" id="SSF55785">
    <property type="entry name" value="PYP-like sensor domain (PAS domain)"/>
    <property type="match status" value="2"/>
</dbReference>
<dbReference type="InterPro" id="IPR029787">
    <property type="entry name" value="Nucleotide_cyclase"/>
</dbReference>
<evidence type="ECO:0000259" key="4">
    <source>
        <dbReference type="PROSITE" id="PS50887"/>
    </source>
</evidence>
<dbReference type="GO" id="GO:0006355">
    <property type="term" value="P:regulation of DNA-templated transcription"/>
    <property type="evidence" value="ECO:0007669"/>
    <property type="project" value="InterPro"/>
</dbReference>
<dbReference type="Pfam" id="PF00990">
    <property type="entry name" value="GGDEF"/>
    <property type="match status" value="1"/>
</dbReference>
<evidence type="ECO:0000313" key="6">
    <source>
        <dbReference type="Proteomes" id="UP000546162"/>
    </source>
</evidence>
<dbReference type="Pfam" id="PF13426">
    <property type="entry name" value="PAS_9"/>
    <property type="match status" value="1"/>
</dbReference>